<comment type="caution">
    <text evidence="1">The sequence shown here is derived from an EMBL/GenBank/DDBJ whole genome shotgun (WGS) entry which is preliminary data.</text>
</comment>
<reference evidence="1" key="1">
    <citation type="journal article" date="2014" name="Int. J. Syst. Evol. Microbiol.">
        <title>Complete genome sequence of Corynebacterium casei LMG S-19264T (=DSM 44701T), isolated from a smear-ripened cheese.</title>
        <authorList>
            <consortium name="US DOE Joint Genome Institute (JGI-PGF)"/>
            <person name="Walter F."/>
            <person name="Albersmeier A."/>
            <person name="Kalinowski J."/>
            <person name="Ruckert C."/>
        </authorList>
    </citation>
    <scope>NUCLEOTIDE SEQUENCE</scope>
    <source>
        <strain evidence="1">CGMCC 4.7272</strain>
    </source>
</reference>
<gene>
    <name evidence="1" type="ORF">GCM10012282_36220</name>
</gene>
<dbReference type="AlphaFoldDB" id="A0A917NY04"/>
<reference evidence="1" key="2">
    <citation type="submission" date="2020-09" db="EMBL/GenBank/DDBJ databases">
        <authorList>
            <person name="Sun Q."/>
            <person name="Zhou Y."/>
        </authorList>
    </citation>
    <scope>NUCLEOTIDE SEQUENCE</scope>
    <source>
        <strain evidence="1">CGMCC 4.7272</strain>
    </source>
</reference>
<keyword evidence="2" id="KW-1185">Reference proteome</keyword>
<organism evidence="1 2">
    <name type="scientific">Streptomyces lacrimifluminis</name>
    <dbReference type="NCBI Taxonomy" id="1500077"/>
    <lineage>
        <taxon>Bacteria</taxon>
        <taxon>Bacillati</taxon>
        <taxon>Actinomycetota</taxon>
        <taxon>Actinomycetes</taxon>
        <taxon>Kitasatosporales</taxon>
        <taxon>Streptomycetaceae</taxon>
        <taxon>Streptomyces</taxon>
    </lineage>
</organism>
<dbReference type="EMBL" id="BMMU01000010">
    <property type="protein sequence ID" value="GGJ36246.1"/>
    <property type="molecule type" value="Genomic_DNA"/>
</dbReference>
<accession>A0A917NY04</accession>
<sequence>MAVPVEAAFWAELAFPPQRTRLPVVGGLPAGVVRDDPLPPHPQLLFGPSCDAFRYTLARMPAVQEPWLREICARGC</sequence>
<name>A0A917NY04_9ACTN</name>
<dbReference type="Proteomes" id="UP000625682">
    <property type="component" value="Unassembled WGS sequence"/>
</dbReference>
<dbReference type="RefSeq" id="WP_189148378.1">
    <property type="nucleotide sequence ID" value="NZ_BAABER010000005.1"/>
</dbReference>
<evidence type="ECO:0000313" key="1">
    <source>
        <dbReference type="EMBL" id="GGJ36246.1"/>
    </source>
</evidence>
<proteinExistence type="predicted"/>
<evidence type="ECO:0000313" key="2">
    <source>
        <dbReference type="Proteomes" id="UP000625682"/>
    </source>
</evidence>
<protein>
    <submittedName>
        <fullName evidence="1">Uncharacterized protein</fullName>
    </submittedName>
</protein>